<dbReference type="GO" id="GO:0004038">
    <property type="term" value="F:allantoinase activity"/>
    <property type="evidence" value="ECO:0007669"/>
    <property type="project" value="UniProtKB-EC"/>
</dbReference>
<gene>
    <name evidence="12" type="ORF">HNR15_003204</name>
</gene>
<dbReference type="EMBL" id="JACCFW010000001">
    <property type="protein sequence ID" value="NYJ76241.1"/>
    <property type="molecule type" value="Genomic_DNA"/>
</dbReference>
<feature type="compositionally biased region" description="Basic and acidic residues" evidence="10">
    <location>
        <begin position="455"/>
        <end position="465"/>
    </location>
</feature>
<dbReference type="PANTHER" id="PTHR43668:SF2">
    <property type="entry name" value="ALLANTOINASE"/>
    <property type="match status" value="1"/>
</dbReference>
<dbReference type="InterPro" id="IPR006680">
    <property type="entry name" value="Amidohydro-rel"/>
</dbReference>
<dbReference type="InterPro" id="IPR050138">
    <property type="entry name" value="DHOase/Allantoinase_Hydrolase"/>
</dbReference>
<proteinExistence type="inferred from homology"/>
<evidence type="ECO:0000259" key="11">
    <source>
        <dbReference type="Pfam" id="PF01979"/>
    </source>
</evidence>
<keyword evidence="8 12" id="KW-0378">Hydrolase</keyword>
<dbReference type="Proteomes" id="UP000571817">
    <property type="component" value="Unassembled WGS sequence"/>
</dbReference>
<keyword evidence="6" id="KW-0659">Purine metabolism</keyword>
<dbReference type="InterPro" id="IPR032466">
    <property type="entry name" value="Metal_Hydrolase"/>
</dbReference>
<evidence type="ECO:0000256" key="10">
    <source>
        <dbReference type="SAM" id="MobiDB-lite"/>
    </source>
</evidence>
<feature type="domain" description="Amidohydrolase-related" evidence="11">
    <location>
        <begin position="56"/>
        <end position="430"/>
    </location>
</feature>
<dbReference type="RefSeq" id="WP_179483321.1">
    <property type="nucleotide sequence ID" value="NZ_JACCFW010000001.1"/>
</dbReference>
<evidence type="ECO:0000256" key="9">
    <source>
        <dbReference type="ARBA" id="ARBA00022833"/>
    </source>
</evidence>
<evidence type="ECO:0000256" key="3">
    <source>
        <dbReference type="ARBA" id="ARBA00010368"/>
    </source>
</evidence>
<evidence type="ECO:0000313" key="13">
    <source>
        <dbReference type="Proteomes" id="UP000571817"/>
    </source>
</evidence>
<comment type="pathway">
    <text evidence="2">Nitrogen metabolism; (S)-allantoin degradation; allantoate from (S)-allantoin: step 1/1.</text>
</comment>
<evidence type="ECO:0000256" key="2">
    <source>
        <dbReference type="ARBA" id="ARBA00004968"/>
    </source>
</evidence>
<dbReference type="AlphaFoldDB" id="A0A853DN98"/>
<dbReference type="SUPFAM" id="SSF51338">
    <property type="entry name" value="Composite domain of metallo-dependent hydrolases"/>
    <property type="match status" value="1"/>
</dbReference>
<dbReference type="GO" id="GO:0050897">
    <property type="term" value="F:cobalt ion binding"/>
    <property type="evidence" value="ECO:0007669"/>
    <property type="project" value="InterPro"/>
</dbReference>
<dbReference type="InterPro" id="IPR011059">
    <property type="entry name" value="Metal-dep_hydrolase_composite"/>
</dbReference>
<dbReference type="Gene3D" id="3.20.20.140">
    <property type="entry name" value="Metal-dependent hydrolases"/>
    <property type="match status" value="1"/>
</dbReference>
<dbReference type="NCBIfam" id="TIGR03178">
    <property type="entry name" value="allantoinase"/>
    <property type="match status" value="1"/>
</dbReference>
<evidence type="ECO:0000256" key="6">
    <source>
        <dbReference type="ARBA" id="ARBA00022631"/>
    </source>
</evidence>
<organism evidence="12 13">
    <name type="scientific">Allobranchiibius huperziae</name>
    <dbReference type="NCBI Taxonomy" id="1874116"/>
    <lineage>
        <taxon>Bacteria</taxon>
        <taxon>Bacillati</taxon>
        <taxon>Actinomycetota</taxon>
        <taxon>Actinomycetes</taxon>
        <taxon>Micrococcales</taxon>
        <taxon>Dermacoccaceae</taxon>
        <taxon>Allobranchiibius</taxon>
    </lineage>
</organism>
<keyword evidence="9" id="KW-0862">Zinc</keyword>
<keyword evidence="13" id="KW-1185">Reference proteome</keyword>
<comment type="subunit">
    <text evidence="4">Homotetramer.</text>
</comment>
<evidence type="ECO:0000256" key="7">
    <source>
        <dbReference type="ARBA" id="ARBA00022723"/>
    </source>
</evidence>
<feature type="region of interest" description="Disordered" evidence="10">
    <location>
        <begin position="445"/>
        <end position="465"/>
    </location>
</feature>
<protein>
    <recommendedName>
        <fullName evidence="5">allantoinase</fullName>
        <ecNumber evidence="5">3.5.2.5</ecNumber>
    </recommendedName>
</protein>
<dbReference type="GO" id="GO:0005737">
    <property type="term" value="C:cytoplasm"/>
    <property type="evidence" value="ECO:0007669"/>
    <property type="project" value="TreeGrafter"/>
</dbReference>
<evidence type="ECO:0000256" key="5">
    <source>
        <dbReference type="ARBA" id="ARBA00012863"/>
    </source>
</evidence>
<evidence type="ECO:0000256" key="1">
    <source>
        <dbReference type="ARBA" id="ARBA00001947"/>
    </source>
</evidence>
<keyword evidence="7" id="KW-0479">Metal-binding</keyword>
<name>A0A853DN98_9MICO</name>
<comment type="cofactor">
    <cofactor evidence="1">
        <name>Zn(2+)</name>
        <dbReference type="ChEBI" id="CHEBI:29105"/>
    </cofactor>
</comment>
<dbReference type="EC" id="3.5.2.5" evidence="5"/>
<accession>A0A853DN98</accession>
<dbReference type="FunFam" id="3.20.20.140:FF:000032">
    <property type="entry name" value="Allantoinase Dal1"/>
    <property type="match status" value="1"/>
</dbReference>
<evidence type="ECO:0000256" key="8">
    <source>
        <dbReference type="ARBA" id="ARBA00022801"/>
    </source>
</evidence>
<evidence type="ECO:0000313" key="12">
    <source>
        <dbReference type="EMBL" id="NYJ76241.1"/>
    </source>
</evidence>
<sequence>MPEAFDQIFVASRAVVAGIERPAVVGVRAGTIAAVGTVDADADWSGERIRLADDEVLVPGIVDTHVHVNEPGRTDWEGFTSATSAALSGGTTTLLDMPLNSLPPTTTLQALRVKQDAAGGQCFMDVGFWGGAVPGNLDQLGPLHDAGVFGFKCFLIDSGVPEFPPLSSSELVQYMQRVAELGALMIVHAEDPDVIAAAPQARGRQYSDFVASRPDSSEVSAIHTVIEAVRSTGARAHILHLSSAAALDELRAAKAEGLPLTVETCPHYLTFAAETIRDGSTTHKCCPPIRGESNRDELWEGLSDGTIDMVVSDHSPCTVDLKQLDSGDLGTAWGGVASVEVALRAVWTGARERGIELARVVDWMSTRPAAVVGLTEQGGIDVGRRADLVAFAPEESLTVDARRLHHKNKLTAYDGITLRGAARRTWLGGREASTAHADGRFLVRSDTPAPTRIATSREHDPKETP</sequence>
<dbReference type="GO" id="GO:0000256">
    <property type="term" value="P:allantoin catabolic process"/>
    <property type="evidence" value="ECO:0007669"/>
    <property type="project" value="InterPro"/>
</dbReference>
<dbReference type="GO" id="GO:0006145">
    <property type="term" value="P:purine nucleobase catabolic process"/>
    <property type="evidence" value="ECO:0007669"/>
    <property type="project" value="TreeGrafter"/>
</dbReference>
<dbReference type="GO" id="GO:0008270">
    <property type="term" value="F:zinc ion binding"/>
    <property type="evidence" value="ECO:0007669"/>
    <property type="project" value="InterPro"/>
</dbReference>
<dbReference type="InterPro" id="IPR017593">
    <property type="entry name" value="Allantoinase"/>
</dbReference>
<reference evidence="12 13" key="1">
    <citation type="submission" date="2020-07" db="EMBL/GenBank/DDBJ databases">
        <title>Sequencing the genomes of 1000 actinobacteria strains.</title>
        <authorList>
            <person name="Klenk H.-P."/>
        </authorList>
    </citation>
    <scope>NUCLEOTIDE SEQUENCE [LARGE SCALE GENOMIC DNA]</scope>
    <source>
        <strain evidence="12 13">DSM 29531</strain>
    </source>
</reference>
<dbReference type="SUPFAM" id="SSF51556">
    <property type="entry name" value="Metallo-dependent hydrolases"/>
    <property type="match status" value="1"/>
</dbReference>
<comment type="caution">
    <text evidence="12">The sequence shown here is derived from an EMBL/GenBank/DDBJ whole genome shotgun (WGS) entry which is preliminary data.</text>
</comment>
<evidence type="ECO:0000256" key="4">
    <source>
        <dbReference type="ARBA" id="ARBA00011881"/>
    </source>
</evidence>
<dbReference type="PANTHER" id="PTHR43668">
    <property type="entry name" value="ALLANTOINASE"/>
    <property type="match status" value="1"/>
</dbReference>
<comment type="similarity">
    <text evidence="3">Belongs to the metallo-dependent hydrolases superfamily. Allantoinase family.</text>
</comment>
<dbReference type="Pfam" id="PF01979">
    <property type="entry name" value="Amidohydro_1"/>
    <property type="match status" value="1"/>
</dbReference>